<dbReference type="InterPro" id="IPR052523">
    <property type="entry name" value="Trichothecene_AcTrans"/>
</dbReference>
<dbReference type="STRING" id="1328759.A0A5C2RUJ5"/>
<keyword evidence="2" id="KW-1185">Reference proteome</keyword>
<dbReference type="PANTHER" id="PTHR42791">
    <property type="entry name" value="GNAT FAMILY ACETYLTRANSFERASE"/>
    <property type="match status" value="1"/>
</dbReference>
<dbReference type="Gene3D" id="3.40.630.30">
    <property type="match status" value="1"/>
</dbReference>
<dbReference type="Proteomes" id="UP000313359">
    <property type="component" value="Unassembled WGS sequence"/>
</dbReference>
<name>A0A5C2RUJ5_9APHY</name>
<protein>
    <recommendedName>
        <fullName evidence="3">N-acetyltransferase domain-containing protein</fullName>
    </recommendedName>
</protein>
<dbReference type="SUPFAM" id="SSF55729">
    <property type="entry name" value="Acyl-CoA N-acyltransferases (Nat)"/>
    <property type="match status" value="1"/>
</dbReference>
<dbReference type="OrthoDB" id="544277at2759"/>
<evidence type="ECO:0000313" key="1">
    <source>
        <dbReference type="EMBL" id="RPD54330.1"/>
    </source>
</evidence>
<sequence>MPSSKHPEAYVRLAKPSEYAEVTRVLTRAFAKDPAMNWYAGATEVVDDIDHLTRTAKRHMRHLSWFQEALVRMTVLVKGIVTVVVVPRPDGKEAQKSASKDNTISKEEVAAVCLWLPPGKTLDIGLVTVLRSGVLKVLKGWGLKGVKRVLFEFSPIVEHSVEKSFKVRGLDRLDSWHLLEIVVDPIHQDKGFCSMLIEEGFHRASPKPIHLEATTEKSRDIYAHYGFEIDEEHRFGVRQVDKIGVQAKGEAATGFPEWIMTKWST</sequence>
<evidence type="ECO:0000313" key="2">
    <source>
        <dbReference type="Proteomes" id="UP000313359"/>
    </source>
</evidence>
<evidence type="ECO:0008006" key="3">
    <source>
        <dbReference type="Google" id="ProtNLM"/>
    </source>
</evidence>
<dbReference type="InterPro" id="IPR016181">
    <property type="entry name" value="Acyl_CoA_acyltransferase"/>
</dbReference>
<dbReference type="AlphaFoldDB" id="A0A5C2RUJ5"/>
<proteinExistence type="predicted"/>
<dbReference type="PANTHER" id="PTHR42791:SF1">
    <property type="entry name" value="N-ACETYLTRANSFERASE DOMAIN-CONTAINING PROTEIN"/>
    <property type="match status" value="1"/>
</dbReference>
<accession>A0A5C2RUJ5</accession>
<dbReference type="EMBL" id="ML122307">
    <property type="protein sequence ID" value="RPD54330.1"/>
    <property type="molecule type" value="Genomic_DNA"/>
</dbReference>
<gene>
    <name evidence="1" type="ORF">L227DRAFT_616266</name>
</gene>
<reference evidence="1" key="1">
    <citation type="journal article" date="2018" name="Genome Biol. Evol.">
        <title>Genomics and development of Lentinus tigrinus, a white-rot wood-decaying mushroom with dimorphic fruiting bodies.</title>
        <authorList>
            <person name="Wu B."/>
            <person name="Xu Z."/>
            <person name="Knudson A."/>
            <person name="Carlson A."/>
            <person name="Chen N."/>
            <person name="Kovaka S."/>
            <person name="LaButti K."/>
            <person name="Lipzen A."/>
            <person name="Pennachio C."/>
            <person name="Riley R."/>
            <person name="Schakwitz W."/>
            <person name="Umezawa K."/>
            <person name="Ohm R.A."/>
            <person name="Grigoriev I.V."/>
            <person name="Nagy L.G."/>
            <person name="Gibbons J."/>
            <person name="Hibbett D."/>
        </authorList>
    </citation>
    <scope>NUCLEOTIDE SEQUENCE [LARGE SCALE GENOMIC DNA]</scope>
    <source>
        <strain evidence="1">ALCF2SS1-6</strain>
    </source>
</reference>
<organism evidence="1 2">
    <name type="scientific">Lentinus tigrinus ALCF2SS1-6</name>
    <dbReference type="NCBI Taxonomy" id="1328759"/>
    <lineage>
        <taxon>Eukaryota</taxon>
        <taxon>Fungi</taxon>
        <taxon>Dikarya</taxon>
        <taxon>Basidiomycota</taxon>
        <taxon>Agaricomycotina</taxon>
        <taxon>Agaricomycetes</taxon>
        <taxon>Polyporales</taxon>
        <taxon>Polyporaceae</taxon>
        <taxon>Lentinus</taxon>
    </lineage>
</organism>